<dbReference type="GO" id="GO:0055085">
    <property type="term" value="P:transmembrane transport"/>
    <property type="evidence" value="ECO:0007669"/>
    <property type="project" value="InterPro"/>
</dbReference>
<accession>A0A433X496</accession>
<dbReference type="PANTHER" id="PTHR30151:SF0">
    <property type="entry name" value="ABC TRANSPORTER PERMEASE PROTEIN MJ0413-RELATED"/>
    <property type="match status" value="1"/>
</dbReference>
<evidence type="ECO:0000256" key="6">
    <source>
        <dbReference type="ARBA" id="ARBA00023136"/>
    </source>
</evidence>
<evidence type="ECO:0000259" key="8">
    <source>
        <dbReference type="PROSITE" id="PS50928"/>
    </source>
</evidence>
<dbReference type="InterPro" id="IPR000515">
    <property type="entry name" value="MetI-like"/>
</dbReference>
<comment type="similarity">
    <text evidence="7">Belongs to the binding-protein-dependent transport system permease family.</text>
</comment>
<evidence type="ECO:0000256" key="7">
    <source>
        <dbReference type="RuleBase" id="RU363032"/>
    </source>
</evidence>
<evidence type="ECO:0000256" key="3">
    <source>
        <dbReference type="ARBA" id="ARBA00022475"/>
    </source>
</evidence>
<keyword evidence="4 7" id="KW-0812">Transmembrane</keyword>
<gene>
    <name evidence="9" type="ORF">EMQ25_16015</name>
</gene>
<dbReference type="PROSITE" id="PS50928">
    <property type="entry name" value="ABC_TM1"/>
    <property type="match status" value="1"/>
</dbReference>
<feature type="domain" description="ABC transmembrane type-1" evidence="8">
    <location>
        <begin position="84"/>
        <end position="268"/>
    </location>
</feature>
<reference evidence="9 10" key="1">
    <citation type="journal article" date="2016" name="Int. J. Syst. Evol. Microbiol.">
        <title>Arsenicitalea aurantiaca gen. nov., sp. nov., a new member of the family Hyphomicrobiaceae, isolated from high-arsenic sediment.</title>
        <authorList>
            <person name="Mu Y."/>
            <person name="Zhou L."/>
            <person name="Zeng X.C."/>
            <person name="Liu L."/>
            <person name="Pan Y."/>
            <person name="Chen X."/>
            <person name="Wang J."/>
            <person name="Li S."/>
            <person name="Li W.J."/>
            <person name="Wang Y."/>
        </authorList>
    </citation>
    <scope>NUCLEOTIDE SEQUENCE [LARGE SCALE GENOMIC DNA]</scope>
    <source>
        <strain evidence="9 10">42-50</strain>
    </source>
</reference>
<evidence type="ECO:0000256" key="5">
    <source>
        <dbReference type="ARBA" id="ARBA00022989"/>
    </source>
</evidence>
<feature type="transmembrane region" description="Helical" evidence="7">
    <location>
        <begin position="245"/>
        <end position="264"/>
    </location>
</feature>
<feature type="transmembrane region" description="Helical" evidence="7">
    <location>
        <begin position="88"/>
        <end position="113"/>
    </location>
</feature>
<dbReference type="RefSeq" id="WP_127189614.1">
    <property type="nucleotide sequence ID" value="NZ_RZNJ01000006.1"/>
</dbReference>
<dbReference type="SUPFAM" id="SSF161098">
    <property type="entry name" value="MetI-like"/>
    <property type="match status" value="1"/>
</dbReference>
<feature type="transmembrane region" description="Helical" evidence="7">
    <location>
        <begin position="150"/>
        <end position="169"/>
    </location>
</feature>
<organism evidence="9 10">
    <name type="scientific">Arsenicitalea aurantiaca</name>
    <dbReference type="NCBI Taxonomy" id="1783274"/>
    <lineage>
        <taxon>Bacteria</taxon>
        <taxon>Pseudomonadati</taxon>
        <taxon>Pseudomonadota</taxon>
        <taxon>Alphaproteobacteria</taxon>
        <taxon>Hyphomicrobiales</taxon>
        <taxon>Devosiaceae</taxon>
        <taxon>Arsenicitalea</taxon>
    </lineage>
</organism>
<keyword evidence="10" id="KW-1185">Reference proteome</keyword>
<dbReference type="EMBL" id="RZNJ01000006">
    <property type="protein sequence ID" value="RUT28890.1"/>
    <property type="molecule type" value="Genomic_DNA"/>
</dbReference>
<evidence type="ECO:0000256" key="4">
    <source>
        <dbReference type="ARBA" id="ARBA00022692"/>
    </source>
</evidence>
<keyword evidence="2 7" id="KW-0813">Transport</keyword>
<comment type="caution">
    <text evidence="9">The sequence shown here is derived from an EMBL/GenBank/DDBJ whole genome shotgun (WGS) entry which is preliminary data.</text>
</comment>
<evidence type="ECO:0000256" key="2">
    <source>
        <dbReference type="ARBA" id="ARBA00022448"/>
    </source>
</evidence>
<dbReference type="Pfam" id="PF00528">
    <property type="entry name" value="BPD_transp_1"/>
    <property type="match status" value="1"/>
</dbReference>
<evidence type="ECO:0000256" key="1">
    <source>
        <dbReference type="ARBA" id="ARBA00004651"/>
    </source>
</evidence>
<evidence type="ECO:0000313" key="10">
    <source>
        <dbReference type="Proteomes" id="UP000281547"/>
    </source>
</evidence>
<feature type="transmembrane region" description="Helical" evidence="7">
    <location>
        <begin position="125"/>
        <end position="144"/>
    </location>
</feature>
<dbReference type="GO" id="GO:0005886">
    <property type="term" value="C:plasma membrane"/>
    <property type="evidence" value="ECO:0007669"/>
    <property type="project" value="UniProtKB-SubCell"/>
</dbReference>
<feature type="transmembrane region" description="Helical" evidence="7">
    <location>
        <begin position="34"/>
        <end position="53"/>
    </location>
</feature>
<feature type="transmembrane region" description="Helical" evidence="7">
    <location>
        <begin position="199"/>
        <end position="225"/>
    </location>
</feature>
<dbReference type="InterPro" id="IPR035906">
    <property type="entry name" value="MetI-like_sf"/>
</dbReference>
<keyword evidence="3" id="KW-1003">Cell membrane</keyword>
<dbReference type="CDD" id="cd06261">
    <property type="entry name" value="TM_PBP2"/>
    <property type="match status" value="1"/>
</dbReference>
<keyword evidence="5 7" id="KW-1133">Transmembrane helix</keyword>
<evidence type="ECO:0000313" key="9">
    <source>
        <dbReference type="EMBL" id="RUT28890.1"/>
    </source>
</evidence>
<dbReference type="OrthoDB" id="7957355at2"/>
<protein>
    <submittedName>
        <fullName evidence="9">ABC transporter permease</fullName>
    </submittedName>
</protein>
<dbReference type="Gene3D" id="1.10.3720.10">
    <property type="entry name" value="MetI-like"/>
    <property type="match status" value="1"/>
</dbReference>
<dbReference type="AlphaFoldDB" id="A0A433X496"/>
<comment type="subcellular location">
    <subcellularLocation>
        <location evidence="1 7">Cell membrane</location>
        <topology evidence="1 7">Multi-pass membrane protein</topology>
    </subcellularLocation>
</comment>
<keyword evidence="6 7" id="KW-0472">Membrane</keyword>
<sequence>MRESSLGAGAPVVRPGEIAGPGATSRGPLVPDAALPYLGIALFLLVFEIITRLDIVPQRFVPPPSVMALGLVQQFGQMSFWLDTWTTLWTWAASLAIAAVLAIPIGILMGASVYVHAALRTLVEFLRPIPSVALIPALILLMGANDQSKIFLSAFSAFWPILIQTLYGVRDVEPLAVETARSFGFSASARLRKIVLPAALPYIATGLRISSALALVVVVTMEIVVGMEGLGRRIVLARQGANVEAVYAIIFWTGVLGLAQNTLFSRIERRVLHWHTAFRGAAQ</sequence>
<dbReference type="PANTHER" id="PTHR30151">
    <property type="entry name" value="ALKANE SULFONATE ABC TRANSPORTER-RELATED, MEMBRANE SUBUNIT"/>
    <property type="match status" value="1"/>
</dbReference>
<proteinExistence type="inferred from homology"/>
<dbReference type="Proteomes" id="UP000281547">
    <property type="component" value="Unassembled WGS sequence"/>
</dbReference>
<name>A0A433X496_9HYPH</name>